<sequence length="275" mass="30886">MLSSSFRGRILLLAVFVAFSVLPRARAQTPPEVKTLLAKLVENESAAYMRKPPYAYISIERSDRTGGHLWKERVAETSFGKVKFLVEEDGQPLSPERAAAERARVAEIAAHPDAFKKREQAMRNDESHARDMLVLLPKAFLFDPPKPEGEYVRIAFRPNPDYVAQSMEERVLHGMSGSVLIEPKEVRLRAIEGRMPADVSIGYGLIATIKAGSNFSTTREHIEAAEWKTQRIDTAIVGRAIFFKTIAKKEESIHSDFHRVPTDITVAQAVEMLEK</sequence>
<dbReference type="RefSeq" id="WP_142988161.1">
    <property type="nucleotide sequence ID" value="NZ_FZOU01000001.1"/>
</dbReference>
<dbReference type="Proteomes" id="UP000198356">
    <property type="component" value="Unassembled WGS sequence"/>
</dbReference>
<proteinExistence type="predicted"/>
<dbReference type="OrthoDB" id="114954at2"/>
<dbReference type="EMBL" id="FZOU01000001">
    <property type="protein sequence ID" value="SNS29497.1"/>
    <property type="molecule type" value="Genomic_DNA"/>
</dbReference>
<name>A0A239DB41_9BACT</name>
<gene>
    <name evidence="1" type="ORF">SAMN05421770_101378</name>
</gene>
<evidence type="ECO:0000313" key="1">
    <source>
        <dbReference type="EMBL" id="SNS29497.1"/>
    </source>
</evidence>
<evidence type="ECO:0000313" key="2">
    <source>
        <dbReference type="Proteomes" id="UP000198356"/>
    </source>
</evidence>
<protein>
    <submittedName>
        <fullName evidence="1">Uncharacterized protein</fullName>
    </submittedName>
</protein>
<dbReference type="AlphaFoldDB" id="A0A239DB41"/>
<accession>A0A239DB41</accession>
<keyword evidence="2" id="KW-1185">Reference proteome</keyword>
<organism evidence="1 2">
    <name type="scientific">Granulicella rosea</name>
    <dbReference type="NCBI Taxonomy" id="474952"/>
    <lineage>
        <taxon>Bacteria</taxon>
        <taxon>Pseudomonadati</taxon>
        <taxon>Acidobacteriota</taxon>
        <taxon>Terriglobia</taxon>
        <taxon>Terriglobales</taxon>
        <taxon>Acidobacteriaceae</taxon>
        <taxon>Granulicella</taxon>
    </lineage>
</organism>
<reference evidence="1 2" key="1">
    <citation type="submission" date="2017-06" db="EMBL/GenBank/DDBJ databases">
        <authorList>
            <person name="Kim H.J."/>
            <person name="Triplett B.A."/>
        </authorList>
    </citation>
    <scope>NUCLEOTIDE SEQUENCE [LARGE SCALE GENOMIC DNA]</scope>
    <source>
        <strain evidence="1 2">DSM 18704</strain>
    </source>
</reference>